<dbReference type="Pfam" id="PF00106">
    <property type="entry name" value="adh_short"/>
    <property type="match status" value="1"/>
</dbReference>
<keyword evidence="6" id="KW-1185">Reference proteome</keyword>
<proteinExistence type="inferred from homology"/>
<evidence type="ECO:0000313" key="6">
    <source>
        <dbReference type="Proteomes" id="UP000537775"/>
    </source>
</evidence>
<keyword evidence="2" id="KW-0560">Oxidoreductase</keyword>
<dbReference type="InterPro" id="IPR002347">
    <property type="entry name" value="SDR_fam"/>
</dbReference>
<comment type="caution">
    <text evidence="5">The sequence shown here is derived from an EMBL/GenBank/DDBJ whole genome shotgun (WGS) entry which is preliminary data.</text>
</comment>
<dbReference type="SUPFAM" id="SSF51735">
    <property type="entry name" value="NAD(P)-binding Rossmann-fold domains"/>
    <property type="match status" value="1"/>
</dbReference>
<dbReference type="PANTHER" id="PTHR44196">
    <property type="entry name" value="DEHYDROGENASE/REDUCTASE SDR FAMILY MEMBER 7B"/>
    <property type="match status" value="1"/>
</dbReference>
<evidence type="ECO:0000256" key="1">
    <source>
        <dbReference type="ARBA" id="ARBA00006484"/>
    </source>
</evidence>
<dbReference type="InterPro" id="IPR057326">
    <property type="entry name" value="KR_dom"/>
</dbReference>
<evidence type="ECO:0000256" key="2">
    <source>
        <dbReference type="ARBA" id="ARBA00023002"/>
    </source>
</evidence>
<dbReference type="GO" id="GO:0016020">
    <property type="term" value="C:membrane"/>
    <property type="evidence" value="ECO:0007669"/>
    <property type="project" value="TreeGrafter"/>
</dbReference>
<dbReference type="RefSeq" id="WP_184748995.1">
    <property type="nucleotide sequence ID" value="NZ_BAAAJR010000012.1"/>
</dbReference>
<comment type="similarity">
    <text evidence="1 3">Belongs to the short-chain dehydrogenases/reductases (SDR) family.</text>
</comment>
<name>A0A7X0FLG9_9MICO</name>
<organism evidence="5 6">
    <name type="scientific">Microbacterium thalassium</name>
    <dbReference type="NCBI Taxonomy" id="362649"/>
    <lineage>
        <taxon>Bacteria</taxon>
        <taxon>Bacillati</taxon>
        <taxon>Actinomycetota</taxon>
        <taxon>Actinomycetes</taxon>
        <taxon>Micrococcales</taxon>
        <taxon>Microbacteriaceae</taxon>
        <taxon>Microbacterium</taxon>
    </lineage>
</organism>
<dbReference type="InterPro" id="IPR036291">
    <property type="entry name" value="NAD(P)-bd_dom_sf"/>
</dbReference>
<dbReference type="PRINTS" id="PR00081">
    <property type="entry name" value="GDHRDH"/>
</dbReference>
<reference evidence="5 6" key="1">
    <citation type="submission" date="2020-08" db="EMBL/GenBank/DDBJ databases">
        <title>Sequencing the genomes of 1000 actinobacteria strains.</title>
        <authorList>
            <person name="Klenk H.-P."/>
        </authorList>
    </citation>
    <scope>NUCLEOTIDE SEQUENCE [LARGE SCALE GENOMIC DNA]</scope>
    <source>
        <strain evidence="5 6">DSM 12511</strain>
    </source>
</reference>
<dbReference type="CDD" id="cd05233">
    <property type="entry name" value="SDR_c"/>
    <property type="match status" value="1"/>
</dbReference>
<protein>
    <submittedName>
        <fullName evidence="5">NAD(P)-dependent dehydrogenase (Short-subunit alcohol dehydrogenase family)</fullName>
    </submittedName>
</protein>
<dbReference type="PRINTS" id="PR00080">
    <property type="entry name" value="SDRFAMILY"/>
</dbReference>
<sequence>MDIAGKVFVVTGAGSGIGRAVALRLLAGGASVAGVDLNEESMEGTAELAQAGDRFTMHAVNITDRAAVEALPEAVVAAHGAVDGVANIAGVIQKFERVIDLDYSEIEKVMNVNFWGVINMVKAFLPLLTERPEASLLNVASMGAYAPVPGQAVYGASKAAVSLLSEALYAELLGTNVAVTAIYPGAIDTNIAANSGARLQAAPEAGAESKRKMTSPTEAARVIVEAIEKGRFRATIGSDAAMMDRLSRLNPKMATEMIGKQMADLLN</sequence>
<dbReference type="AlphaFoldDB" id="A0A7X0FLG9"/>
<evidence type="ECO:0000313" key="5">
    <source>
        <dbReference type="EMBL" id="MBB6389693.1"/>
    </source>
</evidence>
<evidence type="ECO:0000259" key="4">
    <source>
        <dbReference type="SMART" id="SM00822"/>
    </source>
</evidence>
<dbReference type="PANTHER" id="PTHR44196:SF1">
    <property type="entry name" value="DEHYDROGENASE_REDUCTASE SDR FAMILY MEMBER 7B"/>
    <property type="match status" value="1"/>
</dbReference>
<dbReference type="Gene3D" id="3.40.50.720">
    <property type="entry name" value="NAD(P)-binding Rossmann-like Domain"/>
    <property type="match status" value="1"/>
</dbReference>
<dbReference type="EMBL" id="JACHML010000001">
    <property type="protein sequence ID" value="MBB6389693.1"/>
    <property type="molecule type" value="Genomic_DNA"/>
</dbReference>
<dbReference type="GO" id="GO:0016491">
    <property type="term" value="F:oxidoreductase activity"/>
    <property type="evidence" value="ECO:0007669"/>
    <property type="project" value="UniProtKB-KW"/>
</dbReference>
<gene>
    <name evidence="5" type="ORF">HD594_000006</name>
</gene>
<feature type="domain" description="Ketoreductase" evidence="4">
    <location>
        <begin position="6"/>
        <end position="190"/>
    </location>
</feature>
<dbReference type="Proteomes" id="UP000537775">
    <property type="component" value="Unassembled WGS sequence"/>
</dbReference>
<evidence type="ECO:0000256" key="3">
    <source>
        <dbReference type="RuleBase" id="RU000363"/>
    </source>
</evidence>
<accession>A0A7X0FLG9</accession>
<dbReference type="SMART" id="SM00822">
    <property type="entry name" value="PKS_KR"/>
    <property type="match status" value="1"/>
</dbReference>